<keyword evidence="4 8" id="KW-0371">Homeobox</keyword>
<dbReference type="PROSITE" id="PS00027">
    <property type="entry name" value="HOMEOBOX_1"/>
    <property type="match status" value="1"/>
</dbReference>
<feature type="DNA-binding region" description="Homeobox" evidence="8">
    <location>
        <begin position="194"/>
        <end position="253"/>
    </location>
</feature>
<evidence type="ECO:0000256" key="1">
    <source>
        <dbReference type="ARBA" id="ARBA00004123"/>
    </source>
</evidence>
<evidence type="ECO:0000256" key="10">
    <source>
        <dbReference type="SAM" id="MobiDB-lite"/>
    </source>
</evidence>
<evidence type="ECO:0000256" key="5">
    <source>
        <dbReference type="ARBA" id="ARBA00023163"/>
    </source>
</evidence>
<feature type="region of interest" description="Disordered" evidence="10">
    <location>
        <begin position="62"/>
        <end position="190"/>
    </location>
</feature>
<gene>
    <name evidence="12" type="ORF">XAT740_LOCUS17742</name>
</gene>
<feature type="compositionally biased region" description="Low complexity" evidence="10">
    <location>
        <begin position="76"/>
        <end position="85"/>
    </location>
</feature>
<dbReference type="PRINTS" id="PR00024">
    <property type="entry name" value="HOMEOBOX"/>
</dbReference>
<feature type="region of interest" description="Disordered" evidence="10">
    <location>
        <begin position="270"/>
        <end position="321"/>
    </location>
</feature>
<dbReference type="PANTHER" id="PTHR46110:SF3">
    <property type="entry name" value="HOMEOBOX PROTEIN HMX"/>
    <property type="match status" value="1"/>
</dbReference>
<feature type="compositionally biased region" description="Basic residues" evidence="10">
    <location>
        <begin position="160"/>
        <end position="169"/>
    </location>
</feature>
<dbReference type="Gene3D" id="1.10.10.60">
    <property type="entry name" value="Homeodomain-like"/>
    <property type="match status" value="1"/>
</dbReference>
<evidence type="ECO:0000313" key="12">
    <source>
        <dbReference type="EMBL" id="CAF1089221.1"/>
    </source>
</evidence>
<evidence type="ECO:0000256" key="2">
    <source>
        <dbReference type="ARBA" id="ARBA00023015"/>
    </source>
</evidence>
<dbReference type="SUPFAM" id="SSF46689">
    <property type="entry name" value="Homeodomain-like"/>
    <property type="match status" value="1"/>
</dbReference>
<proteinExistence type="inferred from homology"/>
<evidence type="ECO:0000256" key="3">
    <source>
        <dbReference type="ARBA" id="ARBA00023125"/>
    </source>
</evidence>
<dbReference type="GO" id="GO:0005634">
    <property type="term" value="C:nucleus"/>
    <property type="evidence" value="ECO:0007669"/>
    <property type="project" value="UniProtKB-SubCell"/>
</dbReference>
<evidence type="ECO:0000256" key="9">
    <source>
        <dbReference type="RuleBase" id="RU000682"/>
    </source>
</evidence>
<dbReference type="InterPro" id="IPR009057">
    <property type="entry name" value="Homeodomain-like_sf"/>
</dbReference>
<evidence type="ECO:0000259" key="11">
    <source>
        <dbReference type="PROSITE" id="PS50071"/>
    </source>
</evidence>
<dbReference type="AlphaFoldDB" id="A0A814NB22"/>
<keyword evidence="5" id="KW-0804">Transcription</keyword>
<keyword evidence="3 8" id="KW-0238">DNA-binding</keyword>
<dbReference type="PANTHER" id="PTHR46110">
    <property type="entry name" value="HOMEOBOX PROTEIN HMX"/>
    <property type="match status" value="1"/>
</dbReference>
<accession>A0A814NB22</accession>
<dbReference type="InterPro" id="IPR051300">
    <property type="entry name" value="HMX_Homeobox_TF"/>
</dbReference>
<dbReference type="GO" id="GO:0000977">
    <property type="term" value="F:RNA polymerase II transcription regulatory region sequence-specific DNA binding"/>
    <property type="evidence" value="ECO:0007669"/>
    <property type="project" value="TreeGrafter"/>
</dbReference>
<dbReference type="Proteomes" id="UP000663828">
    <property type="component" value="Unassembled WGS sequence"/>
</dbReference>
<evidence type="ECO:0000256" key="8">
    <source>
        <dbReference type="PROSITE-ProRule" id="PRU00108"/>
    </source>
</evidence>
<evidence type="ECO:0000256" key="6">
    <source>
        <dbReference type="ARBA" id="ARBA00023242"/>
    </source>
</evidence>
<sequence length="407" mass="44220">MEEQTILPFHSTTNSNATAIVVEQDPSIQKKLSFSIDSILDKQQQQQQQPLFNCSNFKVKRHHHSTPIGNHHRSSNENGSNNDSGIHLLLIDGNNNKRKHSGSLSSDEHSSTSPSAGNKHTRLSHLDDDGASSDCSGLTTSDVDDDDIASGSEDNDLSHRHNSNHKYSHNHGGINQYSHHGSGSHELHEIMHRKKKTRTVFSRTQIFQLETTFDRKRYLSSADRANLAQGLRLTEQQVKIWFQNRRNKLKRQIVEASQSISSVVACAASLQAPPPPPPTSSSSSSNNSIIKRPLPMSIPLPSDFSSASSSSTSPLSMSSKNPGHRFDAASFLHSNFYELAAVAAAHAAAQAAAFHNNTTAQNKPTIAQPSANDSSEQNPTLTSAATATSSYPTFQDFATSLATQAAV</sequence>
<name>A0A814NB22_ADIRI</name>
<feature type="compositionally biased region" description="Low complexity" evidence="10">
    <location>
        <begin position="297"/>
        <end position="321"/>
    </location>
</feature>
<evidence type="ECO:0000256" key="4">
    <source>
        <dbReference type="ARBA" id="ARBA00023155"/>
    </source>
</evidence>
<comment type="similarity">
    <text evidence="7">Belongs to the HMX homeobox family.</text>
</comment>
<dbReference type="SMART" id="SM00389">
    <property type="entry name" value="HOX"/>
    <property type="match status" value="1"/>
</dbReference>
<evidence type="ECO:0000256" key="7">
    <source>
        <dbReference type="ARBA" id="ARBA00038165"/>
    </source>
</evidence>
<dbReference type="CDD" id="cd00086">
    <property type="entry name" value="homeodomain"/>
    <property type="match status" value="1"/>
</dbReference>
<dbReference type="Pfam" id="PF00046">
    <property type="entry name" value="Homeodomain"/>
    <property type="match status" value="1"/>
</dbReference>
<feature type="domain" description="Homeobox" evidence="11">
    <location>
        <begin position="192"/>
        <end position="252"/>
    </location>
</feature>
<protein>
    <recommendedName>
        <fullName evidence="11">Homeobox domain-containing protein</fullName>
    </recommendedName>
</protein>
<reference evidence="12" key="1">
    <citation type="submission" date="2021-02" db="EMBL/GenBank/DDBJ databases">
        <authorList>
            <person name="Nowell W R."/>
        </authorList>
    </citation>
    <scope>NUCLEOTIDE SEQUENCE</scope>
</reference>
<feature type="region of interest" description="Disordered" evidence="10">
    <location>
        <begin position="361"/>
        <end position="387"/>
    </location>
</feature>
<dbReference type="InterPro" id="IPR001356">
    <property type="entry name" value="HD"/>
</dbReference>
<dbReference type="PROSITE" id="PS50071">
    <property type="entry name" value="HOMEOBOX_2"/>
    <property type="match status" value="1"/>
</dbReference>
<evidence type="ECO:0000313" key="13">
    <source>
        <dbReference type="Proteomes" id="UP000663828"/>
    </source>
</evidence>
<dbReference type="InterPro" id="IPR017970">
    <property type="entry name" value="Homeobox_CS"/>
</dbReference>
<feature type="compositionally biased region" description="Polar residues" evidence="10">
    <location>
        <begin position="361"/>
        <end position="381"/>
    </location>
</feature>
<dbReference type="InterPro" id="IPR020479">
    <property type="entry name" value="HD_metazoa"/>
</dbReference>
<dbReference type="GO" id="GO:0000981">
    <property type="term" value="F:DNA-binding transcription factor activity, RNA polymerase II-specific"/>
    <property type="evidence" value="ECO:0007669"/>
    <property type="project" value="InterPro"/>
</dbReference>
<comment type="subcellular location">
    <subcellularLocation>
        <location evidence="1 8 9">Nucleus</location>
    </subcellularLocation>
</comment>
<keyword evidence="13" id="KW-1185">Reference proteome</keyword>
<keyword evidence="2" id="KW-0805">Transcription regulation</keyword>
<comment type="caution">
    <text evidence="12">The sequence shown here is derived from an EMBL/GenBank/DDBJ whole genome shotgun (WGS) entry which is preliminary data.</text>
</comment>
<dbReference type="EMBL" id="CAJNOR010001165">
    <property type="protein sequence ID" value="CAF1089221.1"/>
    <property type="molecule type" value="Genomic_DNA"/>
</dbReference>
<organism evidence="12 13">
    <name type="scientific">Adineta ricciae</name>
    <name type="common">Rotifer</name>
    <dbReference type="NCBI Taxonomy" id="249248"/>
    <lineage>
        <taxon>Eukaryota</taxon>
        <taxon>Metazoa</taxon>
        <taxon>Spiralia</taxon>
        <taxon>Gnathifera</taxon>
        <taxon>Rotifera</taxon>
        <taxon>Eurotatoria</taxon>
        <taxon>Bdelloidea</taxon>
        <taxon>Adinetida</taxon>
        <taxon>Adinetidae</taxon>
        <taxon>Adineta</taxon>
    </lineage>
</organism>
<keyword evidence="6 8" id="KW-0539">Nucleus</keyword>
<feature type="compositionally biased region" description="Basic residues" evidence="10">
    <location>
        <begin position="62"/>
        <end position="73"/>
    </location>
</feature>